<name>A0A0F7DB87_9EURY</name>
<keyword evidence="2" id="KW-1185">Reference proteome</keyword>
<proteinExistence type="predicted"/>
<dbReference type="InParanoid" id="A0A0F7DB87"/>
<organism evidence="1 2">
    <name type="scientific">Geoglobus ahangari</name>
    <dbReference type="NCBI Taxonomy" id="113653"/>
    <lineage>
        <taxon>Archaea</taxon>
        <taxon>Methanobacteriati</taxon>
        <taxon>Methanobacteriota</taxon>
        <taxon>Archaeoglobi</taxon>
        <taxon>Archaeoglobales</taxon>
        <taxon>Archaeoglobaceae</taxon>
        <taxon>Geoglobus</taxon>
    </lineage>
</organism>
<dbReference type="EC" id="3.1.21.3" evidence="1"/>
<reference evidence="1 2" key="1">
    <citation type="submission" date="2015-04" db="EMBL/GenBank/DDBJ databases">
        <title>The complete genome sequence of the hyperthermophilic, obligate iron-reducing archaeon Geoglobus ahangari strain 234T.</title>
        <authorList>
            <person name="Manzella M.P."/>
            <person name="Holmes D.E."/>
            <person name="Rocheleau J.M."/>
            <person name="Chung A."/>
            <person name="Reguera G."/>
            <person name="Kashefi K."/>
        </authorList>
    </citation>
    <scope>NUCLEOTIDE SEQUENCE [LARGE SCALE GENOMIC DNA]</scope>
    <source>
        <strain evidence="1 2">234</strain>
    </source>
</reference>
<protein>
    <submittedName>
        <fullName evidence="1">Type I restriction-modification system, restriction subunit R</fullName>
        <ecNumber evidence="1">3.1.21.3</ecNumber>
    </submittedName>
</protein>
<evidence type="ECO:0000313" key="2">
    <source>
        <dbReference type="Proteomes" id="UP000034723"/>
    </source>
</evidence>
<dbReference type="REBASE" id="111313">
    <property type="entry name" value="Gah234ORF1375P"/>
</dbReference>
<dbReference type="EMBL" id="CP011267">
    <property type="protein sequence ID" value="AKG90661.1"/>
    <property type="molecule type" value="Genomic_DNA"/>
</dbReference>
<sequence>MERVDSITFHRWFEKSEVVQEVERSILLYLIEKMSGKFDDITTTKNEIVRFLVNQAEKEAKTKNWKN</sequence>
<keyword evidence="1" id="KW-0378">Hydrolase</keyword>
<accession>A0A0F7DB87</accession>
<dbReference type="STRING" id="113653.GAH_02071"/>
<dbReference type="HOGENOM" id="CLU_2802042_0_0_2"/>
<gene>
    <name evidence="1" type="ORF">GAH_02071</name>
</gene>
<dbReference type="AlphaFoldDB" id="A0A0F7DB87"/>
<dbReference type="GO" id="GO:0009035">
    <property type="term" value="F:type I site-specific deoxyribonuclease activity"/>
    <property type="evidence" value="ECO:0007669"/>
    <property type="project" value="UniProtKB-EC"/>
</dbReference>
<evidence type="ECO:0000313" key="1">
    <source>
        <dbReference type="EMBL" id="AKG90661.1"/>
    </source>
</evidence>
<dbReference type="KEGG" id="gah:GAH_02071"/>
<dbReference type="Proteomes" id="UP000034723">
    <property type="component" value="Chromosome"/>
</dbReference>